<organism evidence="1 2">
    <name type="scientific">Candidatus Kaiserbacteria bacterium GW2011_GWB1_50_17</name>
    <dbReference type="NCBI Taxonomy" id="1618673"/>
    <lineage>
        <taxon>Bacteria</taxon>
        <taxon>Candidatus Kaiseribacteriota</taxon>
    </lineage>
</organism>
<dbReference type="SUPFAM" id="SSF53335">
    <property type="entry name" value="S-adenosyl-L-methionine-dependent methyltransferases"/>
    <property type="match status" value="1"/>
</dbReference>
<dbReference type="GO" id="GO:0008168">
    <property type="term" value="F:methyltransferase activity"/>
    <property type="evidence" value="ECO:0007669"/>
    <property type="project" value="UniProtKB-KW"/>
</dbReference>
<keyword evidence="1" id="KW-0808">Transferase</keyword>
<name>A0A0G1YSZ0_9BACT</name>
<gene>
    <name evidence="1" type="ORF">UY57_C0001G0012</name>
</gene>
<evidence type="ECO:0000313" key="1">
    <source>
        <dbReference type="EMBL" id="KKW18102.1"/>
    </source>
</evidence>
<protein>
    <submittedName>
        <fullName evidence="1">O-methyltransferase, family 3</fullName>
    </submittedName>
</protein>
<dbReference type="InterPro" id="IPR029063">
    <property type="entry name" value="SAM-dependent_MTases_sf"/>
</dbReference>
<dbReference type="EMBL" id="LCQM01000001">
    <property type="protein sequence ID" value="KKW18102.1"/>
    <property type="molecule type" value="Genomic_DNA"/>
</dbReference>
<proteinExistence type="predicted"/>
<dbReference type="GO" id="GO:0032259">
    <property type="term" value="P:methylation"/>
    <property type="evidence" value="ECO:0007669"/>
    <property type="project" value="UniProtKB-KW"/>
</dbReference>
<dbReference type="Proteomes" id="UP000034120">
    <property type="component" value="Unassembled WGS sequence"/>
</dbReference>
<dbReference type="Pfam" id="PF13578">
    <property type="entry name" value="Methyltransf_24"/>
    <property type="match status" value="1"/>
</dbReference>
<accession>A0A0G1YSZ0</accession>
<reference evidence="1 2" key="1">
    <citation type="journal article" date="2015" name="Nature">
        <title>rRNA introns, odd ribosomes, and small enigmatic genomes across a large radiation of phyla.</title>
        <authorList>
            <person name="Brown C.T."/>
            <person name="Hug L.A."/>
            <person name="Thomas B.C."/>
            <person name="Sharon I."/>
            <person name="Castelle C.J."/>
            <person name="Singh A."/>
            <person name="Wilkins M.J."/>
            <person name="Williams K.H."/>
            <person name="Banfield J.F."/>
        </authorList>
    </citation>
    <scope>NUCLEOTIDE SEQUENCE [LARGE SCALE GENOMIC DNA]</scope>
</reference>
<dbReference type="Gene3D" id="3.40.50.150">
    <property type="entry name" value="Vaccinia Virus protein VP39"/>
    <property type="match status" value="1"/>
</dbReference>
<evidence type="ECO:0000313" key="2">
    <source>
        <dbReference type="Proteomes" id="UP000034120"/>
    </source>
</evidence>
<dbReference type="AlphaFoldDB" id="A0A0G1YSZ0"/>
<sequence length="194" mass="21883">MNARTIAILSQMQYTDPDIESSYHTGTIGKTLYEQVLKLKPQKIVEIGTLHGYTTVIMAMALDELGEGHINAYDLFEEYPYKHPTFEGTTKNIERYGLSKYVTLAKKDLDSWLANPEDFDMLYFDISNTGDTVDAVYASVKDRIKKGAIVLFEGGSKERDQVEWISKYNKRPIGEAKAPYTVIDSSFPSLSMLG</sequence>
<comment type="caution">
    <text evidence="1">The sequence shown here is derived from an EMBL/GenBank/DDBJ whole genome shotgun (WGS) entry which is preliminary data.</text>
</comment>
<keyword evidence="1" id="KW-0489">Methyltransferase</keyword>